<name>A0A2T6B7C2_9RHOB</name>
<evidence type="ECO:0000313" key="2">
    <source>
        <dbReference type="EMBL" id="PTX51922.1"/>
    </source>
</evidence>
<dbReference type="AlphaFoldDB" id="A0A2T6B7C2"/>
<evidence type="ECO:0000313" key="3">
    <source>
        <dbReference type="Proteomes" id="UP000244224"/>
    </source>
</evidence>
<reference evidence="2 3" key="1">
    <citation type="submission" date="2018-04" db="EMBL/GenBank/DDBJ databases">
        <title>Genomic Encyclopedia of Archaeal and Bacterial Type Strains, Phase II (KMG-II): from individual species to whole genera.</title>
        <authorList>
            <person name="Goeker M."/>
        </authorList>
    </citation>
    <scope>NUCLEOTIDE SEQUENCE [LARGE SCALE GENOMIC DNA]</scope>
    <source>
        <strain evidence="2 3">DSM 21823</strain>
    </source>
</reference>
<feature type="non-terminal residue" evidence="2">
    <location>
        <position position="1"/>
    </location>
</feature>
<organism evidence="2 3">
    <name type="scientific">Gemmobacter caeni</name>
    <dbReference type="NCBI Taxonomy" id="589035"/>
    <lineage>
        <taxon>Bacteria</taxon>
        <taxon>Pseudomonadati</taxon>
        <taxon>Pseudomonadota</taxon>
        <taxon>Alphaproteobacteria</taxon>
        <taxon>Rhodobacterales</taxon>
        <taxon>Paracoccaceae</taxon>
        <taxon>Gemmobacter</taxon>
    </lineage>
</organism>
<sequence>LAMVFSSLAASCCCYAENPLIPAVQVPAATSIGNIGNFAGNMGEGNTSGDIALTDASICEVRNTMQQLRDAAPQLVDAGARSDLAETIDAVIVETEKPAPNRTALRGLVQDVRTALTGAAGNLTAEGAIALVGGLLKLLGGG</sequence>
<dbReference type="EMBL" id="QBKP01000003">
    <property type="protein sequence ID" value="PTX51922.1"/>
    <property type="molecule type" value="Genomic_DNA"/>
</dbReference>
<dbReference type="Proteomes" id="UP000244224">
    <property type="component" value="Unassembled WGS sequence"/>
</dbReference>
<proteinExistence type="predicted"/>
<accession>A0A2T6B7C2</accession>
<feature type="signal peptide" evidence="1">
    <location>
        <begin position="1"/>
        <end position="16"/>
    </location>
</feature>
<gene>
    <name evidence="2" type="ORF">C8N34_103429</name>
</gene>
<protein>
    <recommendedName>
        <fullName evidence="4">Secreted protein</fullName>
    </recommendedName>
</protein>
<evidence type="ECO:0008006" key="4">
    <source>
        <dbReference type="Google" id="ProtNLM"/>
    </source>
</evidence>
<feature type="chain" id="PRO_5015526154" description="Secreted protein" evidence="1">
    <location>
        <begin position="17"/>
        <end position="142"/>
    </location>
</feature>
<dbReference type="RefSeq" id="WP_170120538.1">
    <property type="nucleotide sequence ID" value="NZ_QBKP01000003.1"/>
</dbReference>
<comment type="caution">
    <text evidence="2">The sequence shown here is derived from an EMBL/GenBank/DDBJ whole genome shotgun (WGS) entry which is preliminary data.</text>
</comment>
<evidence type="ECO:0000256" key="1">
    <source>
        <dbReference type="SAM" id="SignalP"/>
    </source>
</evidence>
<keyword evidence="3" id="KW-1185">Reference proteome</keyword>
<keyword evidence="1" id="KW-0732">Signal</keyword>